<sequence>MQKYKKHYKIEKNLSLRDLLEIFMQTSLEDSADKIIVKKYFKDNNLSWMIYKWKVQIYGNITKTDYISKTWPSYFDKISTYREFTLERDGHILAKATAIYVIVDMKNKKLIEIPQIVKDSYQLIQERNFEKIEKASIKGDIYCEKNFYVEREQIDLNGHVHNTSYVFWLEKCFENNSLIKKLKVFSITYMKEIHYPNKVNLLIYKDGENYNFSIKTNDFNAKGKCIFND</sequence>
<evidence type="ECO:0000256" key="3">
    <source>
        <dbReference type="ARBA" id="ARBA00022801"/>
    </source>
</evidence>
<keyword evidence="3" id="KW-0378">Hydrolase</keyword>
<evidence type="ECO:0000256" key="4">
    <source>
        <dbReference type="ARBA" id="ARBA00022832"/>
    </source>
</evidence>
<dbReference type="OrthoDB" id="9801517at2"/>
<dbReference type="Pfam" id="PF01643">
    <property type="entry name" value="Acyl-ACP_TE"/>
    <property type="match status" value="1"/>
</dbReference>
<dbReference type="SUPFAM" id="SSF54637">
    <property type="entry name" value="Thioesterase/thiol ester dehydrase-isomerase"/>
    <property type="match status" value="2"/>
</dbReference>
<dbReference type="PANTHER" id="PTHR31727:SF6">
    <property type="entry name" value="OLEOYL-ACYL CARRIER PROTEIN THIOESTERASE 1, CHLOROPLASTIC"/>
    <property type="match status" value="1"/>
</dbReference>
<feature type="domain" description="Acyl-ACP thioesterase N-terminal hotdog" evidence="8">
    <location>
        <begin position="9"/>
        <end position="117"/>
    </location>
</feature>
<dbReference type="Proteomes" id="UP000255517">
    <property type="component" value="Unassembled WGS sequence"/>
</dbReference>
<dbReference type="InterPro" id="IPR002864">
    <property type="entry name" value="Acyl-ACP_thioesterase_NHD"/>
</dbReference>
<dbReference type="EMBL" id="UGSZ01000001">
    <property type="protein sequence ID" value="SUB56722.1"/>
    <property type="molecule type" value="Genomic_DNA"/>
</dbReference>
<reference evidence="10 11" key="1">
    <citation type="submission" date="2018-06" db="EMBL/GenBank/DDBJ databases">
        <authorList>
            <consortium name="Pathogen Informatics"/>
            <person name="Doyle S."/>
        </authorList>
    </citation>
    <scope>NUCLEOTIDE SEQUENCE [LARGE SCALE GENOMIC DNA]</scope>
    <source>
        <strain evidence="10 11">NCTC13149</strain>
    </source>
</reference>
<accession>A0A379C311</accession>
<evidence type="ECO:0000256" key="7">
    <source>
        <dbReference type="ARBA" id="ARBA00023160"/>
    </source>
</evidence>
<dbReference type="GO" id="GO:0000036">
    <property type="term" value="F:acyl carrier activity"/>
    <property type="evidence" value="ECO:0007669"/>
    <property type="project" value="TreeGrafter"/>
</dbReference>
<evidence type="ECO:0000256" key="1">
    <source>
        <dbReference type="ARBA" id="ARBA00006500"/>
    </source>
</evidence>
<dbReference type="RefSeq" id="WP_019034450.1">
    <property type="nucleotide sequence ID" value="NZ_UGSZ01000001.1"/>
</dbReference>
<dbReference type="AlphaFoldDB" id="A0A379C311"/>
<keyword evidence="5" id="KW-0809">Transit peptide</keyword>
<keyword evidence="7" id="KW-0275">Fatty acid biosynthesis</keyword>
<dbReference type="InterPro" id="IPR049427">
    <property type="entry name" value="Acyl-ACP_TE_C"/>
</dbReference>
<dbReference type="Pfam" id="PF20791">
    <property type="entry name" value="Acyl-ACP_TE_C"/>
    <property type="match status" value="1"/>
</dbReference>
<dbReference type="InterPro" id="IPR045023">
    <property type="entry name" value="FATA/B"/>
</dbReference>
<dbReference type="Gene3D" id="3.10.129.10">
    <property type="entry name" value="Hotdog Thioesterase"/>
    <property type="match status" value="1"/>
</dbReference>
<evidence type="ECO:0000259" key="8">
    <source>
        <dbReference type="Pfam" id="PF01643"/>
    </source>
</evidence>
<evidence type="ECO:0000256" key="6">
    <source>
        <dbReference type="ARBA" id="ARBA00023098"/>
    </source>
</evidence>
<evidence type="ECO:0000313" key="11">
    <source>
        <dbReference type="Proteomes" id="UP000255517"/>
    </source>
</evidence>
<organism evidence="10 11">
    <name type="scientific">Peptoniphilus lacrimalis</name>
    <dbReference type="NCBI Taxonomy" id="33031"/>
    <lineage>
        <taxon>Bacteria</taxon>
        <taxon>Bacillati</taxon>
        <taxon>Bacillota</taxon>
        <taxon>Tissierellia</taxon>
        <taxon>Tissierellales</taxon>
        <taxon>Peptoniphilaceae</taxon>
        <taxon>Peptoniphilus</taxon>
    </lineage>
</organism>
<comment type="similarity">
    <text evidence="1">Belongs to the acyl-ACP thioesterase family.</text>
</comment>
<evidence type="ECO:0000256" key="2">
    <source>
        <dbReference type="ARBA" id="ARBA00022516"/>
    </source>
</evidence>
<dbReference type="STRING" id="1122949.GCA_000378725_00526"/>
<evidence type="ECO:0000313" key="10">
    <source>
        <dbReference type="EMBL" id="SUB56722.1"/>
    </source>
</evidence>
<evidence type="ECO:0000259" key="9">
    <source>
        <dbReference type="Pfam" id="PF20791"/>
    </source>
</evidence>
<keyword evidence="6" id="KW-0443">Lipid metabolism</keyword>
<gene>
    <name evidence="10" type="ORF">NCTC13149_00516</name>
</gene>
<evidence type="ECO:0000256" key="5">
    <source>
        <dbReference type="ARBA" id="ARBA00022946"/>
    </source>
</evidence>
<name>A0A379C311_9FIRM</name>
<feature type="domain" description="Acyl-ACP thioesterase-like C-terminal" evidence="9">
    <location>
        <begin position="143"/>
        <end position="224"/>
    </location>
</feature>
<dbReference type="GO" id="GO:0016297">
    <property type="term" value="F:fatty acyl-[ACP] hydrolase activity"/>
    <property type="evidence" value="ECO:0007669"/>
    <property type="project" value="InterPro"/>
</dbReference>
<keyword evidence="4" id="KW-0276">Fatty acid metabolism</keyword>
<proteinExistence type="inferred from homology"/>
<protein>
    <submittedName>
        <fullName evidence="10">Acyl-ACP thioesterase</fullName>
    </submittedName>
</protein>
<dbReference type="PANTHER" id="PTHR31727">
    <property type="entry name" value="OLEOYL-ACYL CARRIER PROTEIN THIOESTERASE 1, CHLOROPLASTIC"/>
    <property type="match status" value="1"/>
</dbReference>
<keyword evidence="2" id="KW-0444">Lipid biosynthesis</keyword>
<dbReference type="InterPro" id="IPR029069">
    <property type="entry name" value="HotDog_dom_sf"/>
</dbReference>